<proteinExistence type="predicted"/>
<keyword evidence="1" id="KW-1133">Transmembrane helix</keyword>
<feature type="transmembrane region" description="Helical" evidence="1">
    <location>
        <begin position="56"/>
        <end position="79"/>
    </location>
</feature>
<accession>A0ABP4R499</accession>
<keyword evidence="1" id="KW-0472">Membrane</keyword>
<dbReference type="Proteomes" id="UP001501319">
    <property type="component" value="Unassembled WGS sequence"/>
</dbReference>
<evidence type="ECO:0008006" key="4">
    <source>
        <dbReference type="Google" id="ProtNLM"/>
    </source>
</evidence>
<reference evidence="3" key="1">
    <citation type="journal article" date="2019" name="Int. J. Syst. Evol. Microbiol.">
        <title>The Global Catalogue of Microorganisms (GCM) 10K type strain sequencing project: providing services to taxonomists for standard genome sequencing and annotation.</title>
        <authorList>
            <consortium name="The Broad Institute Genomics Platform"/>
            <consortium name="The Broad Institute Genome Sequencing Center for Infectious Disease"/>
            <person name="Wu L."/>
            <person name="Ma J."/>
        </authorList>
    </citation>
    <scope>NUCLEOTIDE SEQUENCE [LARGE SCALE GENOMIC DNA]</scope>
    <source>
        <strain evidence="3">JCM 14306</strain>
    </source>
</reference>
<comment type="caution">
    <text evidence="2">The sequence shown here is derived from an EMBL/GenBank/DDBJ whole genome shotgun (WGS) entry which is preliminary data.</text>
</comment>
<sequence length="173" mass="19740">MTTDDSAAWNLELTRTGQVRFPIRRRRLAVRLGLCAIALDSPAGSVVSAARGDRPWGWWEIVSVVALPLVLYITAYTVWTACTGRPVLVVDHEAVTLGRKRLTWQEIRSINSPSGSNWRLGPRWLQIEVVTVVPFESRRRRQIVFPNEYADRVDVLGKWLADLQRRQRHAIGE</sequence>
<organism evidence="2 3">
    <name type="scientific">Kribbella alba</name>
    <dbReference type="NCBI Taxonomy" id="190197"/>
    <lineage>
        <taxon>Bacteria</taxon>
        <taxon>Bacillati</taxon>
        <taxon>Actinomycetota</taxon>
        <taxon>Actinomycetes</taxon>
        <taxon>Propionibacteriales</taxon>
        <taxon>Kribbellaceae</taxon>
        <taxon>Kribbella</taxon>
    </lineage>
</organism>
<gene>
    <name evidence="2" type="ORF">GCM10009744_16670</name>
</gene>
<protein>
    <recommendedName>
        <fullName evidence="4">PH domain-containing protein</fullName>
    </recommendedName>
</protein>
<dbReference type="EMBL" id="BAAANE010000004">
    <property type="protein sequence ID" value="GAA1629370.1"/>
    <property type="molecule type" value="Genomic_DNA"/>
</dbReference>
<evidence type="ECO:0000313" key="2">
    <source>
        <dbReference type="EMBL" id="GAA1629370.1"/>
    </source>
</evidence>
<keyword evidence="1" id="KW-0812">Transmembrane</keyword>
<keyword evidence="3" id="KW-1185">Reference proteome</keyword>
<name>A0ABP4R499_9ACTN</name>
<feature type="transmembrane region" description="Helical" evidence="1">
    <location>
        <begin position="28"/>
        <end position="50"/>
    </location>
</feature>
<evidence type="ECO:0000256" key="1">
    <source>
        <dbReference type="SAM" id="Phobius"/>
    </source>
</evidence>
<evidence type="ECO:0000313" key="3">
    <source>
        <dbReference type="Proteomes" id="UP001501319"/>
    </source>
</evidence>